<dbReference type="InterPro" id="IPR041588">
    <property type="entry name" value="Integrase_H2C2"/>
</dbReference>
<evidence type="ECO:0000313" key="2">
    <source>
        <dbReference type="EMBL" id="POM75658.1"/>
    </source>
</evidence>
<dbReference type="Proteomes" id="UP000237271">
    <property type="component" value="Unassembled WGS sequence"/>
</dbReference>
<name>A0A2P4YCX9_9STRA</name>
<evidence type="ECO:0000313" key="3">
    <source>
        <dbReference type="Proteomes" id="UP000237271"/>
    </source>
</evidence>
<protein>
    <submittedName>
        <fullName evidence="2">DNA/RNA polymerase</fullName>
    </submittedName>
</protein>
<dbReference type="Gene3D" id="1.10.340.70">
    <property type="match status" value="1"/>
</dbReference>
<sequence>MVSEIKKRYEEDPLTNSILKRLTTKSNNDDLTEYCFQNPSDEKQRVVVPNIAELIEAVLFEYHDVETYGHSGMDRTLRLVEKDFYWRGLVKSVRSIAPNREILSLRAIFNRMKFPYTDGNELQWMLSWLYLKQKTILIQ</sequence>
<organism evidence="2 3">
    <name type="scientific">Phytophthora palmivora</name>
    <dbReference type="NCBI Taxonomy" id="4796"/>
    <lineage>
        <taxon>Eukaryota</taxon>
        <taxon>Sar</taxon>
        <taxon>Stramenopiles</taxon>
        <taxon>Oomycota</taxon>
        <taxon>Peronosporomycetes</taxon>
        <taxon>Peronosporales</taxon>
        <taxon>Peronosporaceae</taxon>
        <taxon>Phytophthora</taxon>
    </lineage>
</organism>
<feature type="domain" description="Integrase zinc-binding" evidence="1">
    <location>
        <begin position="53"/>
        <end position="95"/>
    </location>
</feature>
<proteinExistence type="predicted"/>
<accession>A0A2P4YCX9</accession>
<keyword evidence="3" id="KW-1185">Reference proteome</keyword>
<reference evidence="2 3" key="1">
    <citation type="journal article" date="2017" name="Genome Biol. Evol.">
        <title>Phytophthora megakarya and P. palmivora, closely related causal agents of cacao black pod rot, underwent increases in genome sizes and gene numbers by different mechanisms.</title>
        <authorList>
            <person name="Ali S.S."/>
            <person name="Shao J."/>
            <person name="Lary D.J."/>
            <person name="Kronmiller B."/>
            <person name="Shen D."/>
            <person name="Strem M.D."/>
            <person name="Amoako-Attah I."/>
            <person name="Akrofi A.Y."/>
            <person name="Begoude B.A."/>
            <person name="Ten Hoopen G.M."/>
            <person name="Coulibaly K."/>
            <person name="Kebe B.I."/>
            <person name="Melnick R.L."/>
            <person name="Guiltinan M.J."/>
            <person name="Tyler B.M."/>
            <person name="Meinhardt L.W."/>
            <person name="Bailey B.A."/>
        </authorList>
    </citation>
    <scope>NUCLEOTIDE SEQUENCE [LARGE SCALE GENOMIC DNA]</scope>
    <source>
        <strain evidence="3">sbr112.9</strain>
    </source>
</reference>
<gene>
    <name evidence="2" type="ORF">PHPALM_7203</name>
</gene>
<dbReference type="Pfam" id="PF17921">
    <property type="entry name" value="Integrase_H2C2"/>
    <property type="match status" value="1"/>
</dbReference>
<comment type="caution">
    <text evidence="2">The sequence shown here is derived from an EMBL/GenBank/DDBJ whole genome shotgun (WGS) entry which is preliminary data.</text>
</comment>
<dbReference type="OrthoDB" id="10608857at2759"/>
<dbReference type="EMBL" id="NCKW01003704">
    <property type="protein sequence ID" value="POM75658.1"/>
    <property type="molecule type" value="Genomic_DNA"/>
</dbReference>
<evidence type="ECO:0000259" key="1">
    <source>
        <dbReference type="Pfam" id="PF17921"/>
    </source>
</evidence>
<dbReference type="AlphaFoldDB" id="A0A2P4YCX9"/>